<evidence type="ECO:0000256" key="12">
    <source>
        <dbReference type="PIRSR" id="PIRSR000460-1"/>
    </source>
</evidence>
<protein>
    <recommendedName>
        <fullName evidence="13">Alpha-1,4 glucan phosphorylase</fullName>
        <ecNumber evidence="13">2.4.1.1</ecNumber>
    </recommendedName>
</protein>
<dbReference type="InterPro" id="IPR011833">
    <property type="entry name" value="Glycg_phsphrylas"/>
</dbReference>
<evidence type="ECO:0000256" key="8">
    <source>
        <dbReference type="ARBA" id="ARBA00022679"/>
    </source>
</evidence>
<dbReference type="EC" id="2.4.1.1" evidence="13"/>
<keyword evidence="5" id="KW-0963">Cytoplasm</keyword>
<dbReference type="GO" id="GO:0030170">
    <property type="term" value="F:pyridoxal phosphate binding"/>
    <property type="evidence" value="ECO:0007669"/>
    <property type="project" value="InterPro"/>
</dbReference>
<comment type="function">
    <text evidence="11">Phosphorylase is an important allosteric enzyme in carbohydrate metabolism. Enzymes from different sources differ in their regulatory mechanisms and in their natural substrates. However, all known phosphorylases share catalytic and structural properties.</text>
</comment>
<keyword evidence="7 13" id="KW-0328">Glycosyltransferase</keyword>
<dbReference type="CDD" id="cd04300">
    <property type="entry name" value="GT35_Glycogen_Phosphorylase"/>
    <property type="match status" value="1"/>
</dbReference>
<dbReference type="FunFam" id="3.40.50.2000:FF:000003">
    <property type="entry name" value="Alpha-1,4 glucan phosphorylase"/>
    <property type="match status" value="1"/>
</dbReference>
<evidence type="ECO:0000313" key="15">
    <source>
        <dbReference type="Proteomes" id="UP000199382"/>
    </source>
</evidence>
<evidence type="ECO:0000256" key="9">
    <source>
        <dbReference type="ARBA" id="ARBA00022898"/>
    </source>
</evidence>
<accession>A0A1G9BZG1</accession>
<comment type="catalytic activity">
    <reaction evidence="1 13">
        <text>[(1-&gt;4)-alpha-D-glucosyl](n) + phosphate = [(1-&gt;4)-alpha-D-glucosyl](n-1) + alpha-D-glucose 1-phosphate</text>
        <dbReference type="Rhea" id="RHEA:41732"/>
        <dbReference type="Rhea" id="RHEA-COMP:9584"/>
        <dbReference type="Rhea" id="RHEA-COMP:9586"/>
        <dbReference type="ChEBI" id="CHEBI:15444"/>
        <dbReference type="ChEBI" id="CHEBI:43474"/>
        <dbReference type="ChEBI" id="CHEBI:58601"/>
        <dbReference type="EC" id="2.4.1.1"/>
    </reaction>
</comment>
<comment type="cofactor">
    <cofactor evidence="2 13">
        <name>pyridoxal 5'-phosphate</name>
        <dbReference type="ChEBI" id="CHEBI:597326"/>
    </cofactor>
</comment>
<dbReference type="GO" id="GO:0008184">
    <property type="term" value="F:glycogen phosphorylase activity"/>
    <property type="evidence" value="ECO:0007669"/>
    <property type="project" value="InterPro"/>
</dbReference>
<dbReference type="Pfam" id="PF00343">
    <property type="entry name" value="Phosphorylase"/>
    <property type="match status" value="1"/>
</dbReference>
<dbReference type="GO" id="GO:0005737">
    <property type="term" value="C:cytoplasm"/>
    <property type="evidence" value="ECO:0007669"/>
    <property type="project" value="UniProtKB-SubCell"/>
</dbReference>
<sequence>MTSAEMKAAILHHLVYTQGKDAVTAKTYDWRMALSYAVRDKIVDRWFEATRRAYAEKRKRVYYLSLEFLIGRLLKDAIINMRLEESVLDALKDLGIEWEEIIEDEPDAALGNGGLGRLAACFMESQATLGLPAMGYGIRYENGLFRQRFEDGRQVEEPEDWLNQAHAWEFARPEVSIDIGFGGHVQEIGSRANWYPSEVLIARAHDTPVIGWKGRWGNTLRLWEARPMHGFDLARFNRGDHTAAAEPEAMARTLSRVLYPDDHTEQGKELRLKQEFFHTAASIRDILRRFESEYDDLRLLPKKAAIQINDTHPAIAGPELVRILHDERGIDFEEAVGIARNTISYTNHTLLPEALETWGEARMGRLLPRHMQLIDRIDDLHRRETGTHDLNAHHDGKVHMGTLGFIMAHKVNGVAALHTELMKSTVFKDLHELHPEKIVNETNGVTPRRWLLSCNPRLSSLITDSIGDNWVDHAEDLKKLEPFTEDAGWIEKFTAAKHANKVDLSNWIAETLEISVDPDSIFDIQVKRIHEYKRQHMNLLETIAYWLEIRDNPNAGWTPRVKIFGGKAFPNYIYAKEMVHLANDMAKVMNSDPLTSRFLKVVFPPNYNVSLAERLIPAADLSEQISTAGKEASGTGNMKFSLNGALTIGTLDGANVEIRELVGAENFFLFGMTAEEVMTHRAEAGHAARAIAADPRLARALETIRSGGFSPEEPGRYHMITDNLTHHDYFMVCSDFTDYWRAQRDVDAAFADKAEWARVAALNTARTGWFSSDRTIRGYMRDVWDVEAAPLVDLAAE</sequence>
<comment type="similarity">
    <text evidence="4 13">Belongs to the glycogen phosphorylase family.</text>
</comment>
<evidence type="ECO:0000256" key="5">
    <source>
        <dbReference type="ARBA" id="ARBA00022490"/>
    </source>
</evidence>
<dbReference type="AlphaFoldDB" id="A0A1G9BZG1"/>
<name>A0A1G9BZG1_9RHOB</name>
<dbReference type="PROSITE" id="PS00102">
    <property type="entry name" value="PHOSPHORYLASE"/>
    <property type="match status" value="1"/>
</dbReference>
<evidence type="ECO:0000256" key="6">
    <source>
        <dbReference type="ARBA" id="ARBA00022533"/>
    </source>
</evidence>
<keyword evidence="15" id="KW-1185">Reference proteome</keyword>
<dbReference type="STRING" id="571298.SAMN04488026_104128"/>
<evidence type="ECO:0000256" key="10">
    <source>
        <dbReference type="ARBA" id="ARBA00023277"/>
    </source>
</evidence>
<dbReference type="GO" id="GO:0005980">
    <property type="term" value="P:glycogen catabolic process"/>
    <property type="evidence" value="ECO:0007669"/>
    <property type="project" value="TreeGrafter"/>
</dbReference>
<dbReference type="PANTHER" id="PTHR11468">
    <property type="entry name" value="GLYCOGEN PHOSPHORYLASE"/>
    <property type="match status" value="1"/>
</dbReference>
<evidence type="ECO:0000256" key="13">
    <source>
        <dbReference type="RuleBase" id="RU000587"/>
    </source>
</evidence>
<keyword evidence="6" id="KW-0021">Allosteric enzyme</keyword>
<reference evidence="14 15" key="1">
    <citation type="submission" date="2016-10" db="EMBL/GenBank/DDBJ databases">
        <authorList>
            <person name="de Groot N.N."/>
        </authorList>
    </citation>
    <scope>NUCLEOTIDE SEQUENCE [LARGE SCALE GENOMIC DNA]</scope>
    <source>
        <strain evidence="14 15">DSM 25294</strain>
    </source>
</reference>
<dbReference type="Proteomes" id="UP000199382">
    <property type="component" value="Unassembled WGS sequence"/>
</dbReference>
<dbReference type="Gene3D" id="3.40.50.2000">
    <property type="entry name" value="Glycogen Phosphorylase B"/>
    <property type="match status" value="2"/>
</dbReference>
<dbReference type="FunFam" id="3.40.50.2000:FF:000153">
    <property type="entry name" value="Alpha-1,4 glucan phosphorylase"/>
    <property type="match status" value="1"/>
</dbReference>
<evidence type="ECO:0000256" key="1">
    <source>
        <dbReference type="ARBA" id="ARBA00001275"/>
    </source>
</evidence>
<comment type="function">
    <text evidence="13">Allosteric enzyme that catalyzes the rate-limiting step in glycogen catabolism, the phosphorolytic cleavage of glycogen to produce glucose-1-phosphate, and plays a central role in maintaining cellular and organismal glucose homeostasis.</text>
</comment>
<dbReference type="PIRSF" id="PIRSF000460">
    <property type="entry name" value="Pprylas_GlgP"/>
    <property type="match status" value="1"/>
</dbReference>
<evidence type="ECO:0000256" key="4">
    <source>
        <dbReference type="ARBA" id="ARBA00006047"/>
    </source>
</evidence>
<proteinExistence type="inferred from homology"/>
<keyword evidence="8 13" id="KW-0808">Transferase</keyword>
<dbReference type="EMBL" id="FNEK01000041">
    <property type="protein sequence ID" value="SDK44822.1"/>
    <property type="molecule type" value="Genomic_DNA"/>
</dbReference>
<dbReference type="NCBIfam" id="TIGR02093">
    <property type="entry name" value="P_ylase"/>
    <property type="match status" value="1"/>
</dbReference>
<organism evidence="14 15">
    <name type="scientific">Aliiruegeria lutimaris</name>
    <dbReference type="NCBI Taxonomy" id="571298"/>
    <lineage>
        <taxon>Bacteria</taxon>
        <taxon>Pseudomonadati</taxon>
        <taxon>Pseudomonadota</taxon>
        <taxon>Alphaproteobacteria</taxon>
        <taxon>Rhodobacterales</taxon>
        <taxon>Roseobacteraceae</taxon>
        <taxon>Aliiruegeria</taxon>
    </lineage>
</organism>
<keyword evidence="9 12" id="KW-0663">Pyridoxal phosphate</keyword>
<evidence type="ECO:0000256" key="11">
    <source>
        <dbReference type="ARBA" id="ARBA00025174"/>
    </source>
</evidence>
<dbReference type="OrthoDB" id="7229284at2"/>
<dbReference type="PANTHER" id="PTHR11468:SF3">
    <property type="entry name" value="GLYCOGEN PHOSPHORYLASE, LIVER FORM"/>
    <property type="match status" value="1"/>
</dbReference>
<comment type="subcellular location">
    <subcellularLocation>
        <location evidence="3">Cytoplasm</location>
    </subcellularLocation>
</comment>
<evidence type="ECO:0000256" key="3">
    <source>
        <dbReference type="ARBA" id="ARBA00004496"/>
    </source>
</evidence>
<dbReference type="RefSeq" id="WP_093159528.1">
    <property type="nucleotide sequence ID" value="NZ_FNEK01000041.1"/>
</dbReference>
<evidence type="ECO:0000313" key="14">
    <source>
        <dbReference type="EMBL" id="SDK44822.1"/>
    </source>
</evidence>
<evidence type="ECO:0000256" key="7">
    <source>
        <dbReference type="ARBA" id="ARBA00022676"/>
    </source>
</evidence>
<evidence type="ECO:0000256" key="2">
    <source>
        <dbReference type="ARBA" id="ARBA00001933"/>
    </source>
</evidence>
<dbReference type="SUPFAM" id="SSF53756">
    <property type="entry name" value="UDP-Glycosyltransferase/glycogen phosphorylase"/>
    <property type="match status" value="1"/>
</dbReference>
<gene>
    <name evidence="14" type="ORF">SAMN04488026_104128</name>
</gene>
<feature type="modified residue" description="N6-(pyridoxal phosphate)lysine" evidence="12">
    <location>
        <position position="639"/>
    </location>
</feature>
<keyword evidence="10 13" id="KW-0119">Carbohydrate metabolism</keyword>
<dbReference type="InterPro" id="IPR000811">
    <property type="entry name" value="Glyco_trans_35"/>
</dbReference>
<dbReference type="InterPro" id="IPR035090">
    <property type="entry name" value="Pyridoxal_P_attach_site"/>
</dbReference>